<evidence type="ECO:0000259" key="6">
    <source>
        <dbReference type="Pfam" id="PF02601"/>
    </source>
</evidence>
<evidence type="ECO:0000256" key="1">
    <source>
        <dbReference type="ARBA" id="ARBA00022490"/>
    </source>
</evidence>
<dbReference type="Pfam" id="PF13742">
    <property type="entry name" value="tRNA_anti_2"/>
    <property type="match status" value="1"/>
</dbReference>
<dbReference type="Proteomes" id="UP000032336">
    <property type="component" value="Unassembled WGS sequence"/>
</dbReference>
<dbReference type="GO" id="GO:0008855">
    <property type="term" value="F:exodeoxyribonuclease VII activity"/>
    <property type="evidence" value="ECO:0007669"/>
    <property type="project" value="UniProtKB-UniRule"/>
</dbReference>
<dbReference type="GO" id="GO:0003676">
    <property type="term" value="F:nucleic acid binding"/>
    <property type="evidence" value="ECO:0007669"/>
    <property type="project" value="InterPro"/>
</dbReference>
<dbReference type="RefSeq" id="WP_035391123.1">
    <property type="nucleotide sequence ID" value="NZ_JQKF01000038.1"/>
</dbReference>
<dbReference type="EC" id="3.1.11.6" evidence="5"/>
<evidence type="ECO:0000256" key="2">
    <source>
        <dbReference type="ARBA" id="ARBA00022722"/>
    </source>
</evidence>
<dbReference type="GO" id="GO:0009318">
    <property type="term" value="C:exodeoxyribonuclease VII complex"/>
    <property type="evidence" value="ECO:0007669"/>
    <property type="project" value="UniProtKB-UniRule"/>
</dbReference>
<comment type="catalytic activity">
    <reaction evidence="5">
        <text>Exonucleolytic cleavage in either 5'- to 3'- or 3'- to 5'-direction to yield nucleoside 5'-phosphates.</text>
        <dbReference type="EC" id="3.1.11.6"/>
    </reaction>
</comment>
<sequence length="457" mass="50653">MIADPAPVFSVANLWEMIEGSLEPLMTSRFRLRGTIQDVAVRRHLYCFLADRTLATQVAKVNTVIFAADLARIRSELLSRGLGELESDVEVVAVGRLSTYRPAGRVSFVVEQLDYDEMRRLGRLDVERLRAALIEEGLFGANKDRPLAAVPLRIAVVTSEAGTVQHDFTRVLARSGYRFSWQLYSTRVTGTQAADELAAMVKRADADGHDLIVLLRGGGSESELALFNTEAVVRSVVNAKTPVWCAIGHAADDVLVNEVAHRALDVPQSVATALVERVEDYLLGLEHTLGRAVELIAARLRDEQAHRRGMAARVIGSCHAGLTQLRVGQAEQWASLVRLAEGRCRGDGEEVRRLSQSLRSNVRLRLAHELPRLLDQGELAKALQRRLESEASDVGRARVWLETYDPRKQLQLGYAIVQGRSGRWLTTISDVMDERLVTVLMRDGSAKVRLEEGEVQT</sequence>
<dbReference type="InterPro" id="IPR025824">
    <property type="entry name" value="OB-fold_nuc-bd_dom"/>
</dbReference>
<organism evidence="8 9">
    <name type="scientific">Ferrimicrobium acidiphilum DSM 19497</name>
    <dbReference type="NCBI Taxonomy" id="1121877"/>
    <lineage>
        <taxon>Bacteria</taxon>
        <taxon>Bacillati</taxon>
        <taxon>Actinomycetota</taxon>
        <taxon>Acidimicrobiia</taxon>
        <taxon>Acidimicrobiales</taxon>
        <taxon>Acidimicrobiaceae</taxon>
        <taxon>Ferrimicrobium</taxon>
    </lineage>
</organism>
<gene>
    <name evidence="8" type="primary">xseA</name>
    <name evidence="8" type="ORF">FEAC_21210</name>
</gene>
<keyword evidence="1" id="KW-0963">Cytoplasm</keyword>
<keyword evidence="2 5" id="KW-0540">Nuclease</keyword>
<dbReference type="OrthoDB" id="9802795at2"/>
<feature type="domain" description="OB-fold nucleic acid binding" evidence="7">
    <location>
        <begin position="9"/>
        <end position="113"/>
    </location>
</feature>
<dbReference type="InterPro" id="IPR020579">
    <property type="entry name" value="Exonuc_VII_lsu_C"/>
</dbReference>
<dbReference type="PANTHER" id="PTHR30008:SF0">
    <property type="entry name" value="EXODEOXYRIBONUCLEASE 7 LARGE SUBUNIT"/>
    <property type="match status" value="1"/>
</dbReference>
<keyword evidence="3 5" id="KW-0378">Hydrolase</keyword>
<feature type="domain" description="Exonuclease VII large subunit C-terminal" evidence="6">
    <location>
        <begin position="138"/>
        <end position="448"/>
    </location>
</feature>
<comment type="caution">
    <text evidence="8">The sequence shown here is derived from an EMBL/GenBank/DDBJ whole genome shotgun (WGS) entry which is preliminary data.</text>
</comment>
<dbReference type="GO" id="GO:0005737">
    <property type="term" value="C:cytoplasm"/>
    <property type="evidence" value="ECO:0007669"/>
    <property type="project" value="UniProtKB-SubCell"/>
</dbReference>
<comment type="similarity">
    <text evidence="5">Belongs to the XseA family.</text>
</comment>
<dbReference type="STRING" id="1121877.FEAC_21210"/>
<dbReference type="EMBL" id="JXUW01000021">
    <property type="protein sequence ID" value="KJE76139.1"/>
    <property type="molecule type" value="Genomic_DNA"/>
</dbReference>
<dbReference type="eggNOG" id="COG1570">
    <property type="taxonomic scope" value="Bacteria"/>
</dbReference>
<keyword evidence="9" id="KW-1185">Reference proteome</keyword>
<accession>A0A0D8FT59</accession>
<proteinExistence type="inferred from homology"/>
<evidence type="ECO:0000313" key="8">
    <source>
        <dbReference type="EMBL" id="KJE76139.1"/>
    </source>
</evidence>
<evidence type="ECO:0000256" key="4">
    <source>
        <dbReference type="ARBA" id="ARBA00022839"/>
    </source>
</evidence>
<dbReference type="PANTHER" id="PTHR30008">
    <property type="entry name" value="EXODEOXYRIBONUCLEASE 7 LARGE SUBUNIT"/>
    <property type="match status" value="1"/>
</dbReference>
<evidence type="ECO:0000256" key="5">
    <source>
        <dbReference type="RuleBase" id="RU004355"/>
    </source>
</evidence>
<evidence type="ECO:0000313" key="9">
    <source>
        <dbReference type="Proteomes" id="UP000032336"/>
    </source>
</evidence>
<dbReference type="GO" id="GO:0006308">
    <property type="term" value="P:DNA catabolic process"/>
    <property type="evidence" value="ECO:0007669"/>
    <property type="project" value="UniProtKB-UniRule"/>
</dbReference>
<name>A0A0D8FT59_9ACTN</name>
<evidence type="ECO:0000256" key="3">
    <source>
        <dbReference type="ARBA" id="ARBA00022801"/>
    </source>
</evidence>
<comment type="subcellular location">
    <subcellularLocation>
        <location evidence="5">Cytoplasm</location>
    </subcellularLocation>
</comment>
<reference evidence="8 9" key="1">
    <citation type="submission" date="2015-01" db="EMBL/GenBank/DDBJ databases">
        <title>Draft genome of the acidophilic iron oxidizer Ferrimicrobium acidiphilum strain T23.</title>
        <authorList>
            <person name="Poehlein A."/>
            <person name="Eisen S."/>
            <person name="Schloemann M."/>
            <person name="Johnson B.D."/>
            <person name="Daniel R."/>
            <person name="Muehling M."/>
        </authorList>
    </citation>
    <scope>NUCLEOTIDE SEQUENCE [LARGE SCALE GENOMIC DNA]</scope>
    <source>
        <strain evidence="8 9">T23</strain>
    </source>
</reference>
<dbReference type="AlphaFoldDB" id="A0A0D8FT59"/>
<keyword evidence="4 5" id="KW-0269">Exonuclease</keyword>
<dbReference type="GeneID" id="78373195"/>
<dbReference type="InterPro" id="IPR003753">
    <property type="entry name" value="Exonuc_VII_L"/>
</dbReference>
<evidence type="ECO:0000259" key="7">
    <source>
        <dbReference type="Pfam" id="PF13742"/>
    </source>
</evidence>
<dbReference type="NCBIfam" id="TIGR00237">
    <property type="entry name" value="xseA"/>
    <property type="match status" value="1"/>
</dbReference>
<dbReference type="Pfam" id="PF02601">
    <property type="entry name" value="Exonuc_VII_L"/>
    <property type="match status" value="1"/>
</dbReference>
<protein>
    <recommendedName>
        <fullName evidence="5">Exodeoxyribonuclease 7 large subunit</fullName>
        <ecNumber evidence="5">3.1.11.6</ecNumber>
    </recommendedName>
</protein>